<evidence type="ECO:0000313" key="3">
    <source>
        <dbReference type="EMBL" id="CAH1802733.1"/>
    </source>
</evidence>
<dbReference type="GO" id="GO:0045214">
    <property type="term" value="P:sarcomere organization"/>
    <property type="evidence" value="ECO:0007669"/>
    <property type="project" value="TreeGrafter"/>
</dbReference>
<dbReference type="Gene3D" id="2.60.40.10">
    <property type="entry name" value="Immunoglobulins"/>
    <property type="match status" value="2"/>
</dbReference>
<protein>
    <recommendedName>
        <fullName evidence="2">Fibronectin type-III domain-containing protein</fullName>
    </recommendedName>
</protein>
<gene>
    <name evidence="3" type="ORF">OFUS_LOCUS26382</name>
</gene>
<dbReference type="PANTHER" id="PTHR13817">
    <property type="entry name" value="TITIN"/>
    <property type="match status" value="1"/>
</dbReference>
<feature type="non-terminal residue" evidence="3">
    <location>
        <position position="100"/>
    </location>
</feature>
<dbReference type="Proteomes" id="UP000749559">
    <property type="component" value="Unassembled WGS sequence"/>
</dbReference>
<dbReference type="EMBL" id="CAIIXF020000058">
    <property type="protein sequence ID" value="CAH1802733.1"/>
    <property type="molecule type" value="Genomic_DNA"/>
</dbReference>
<dbReference type="Pfam" id="PF00041">
    <property type="entry name" value="fn3"/>
    <property type="match status" value="1"/>
</dbReference>
<dbReference type="CDD" id="cd00063">
    <property type="entry name" value="FN3"/>
    <property type="match status" value="2"/>
</dbReference>
<evidence type="ECO:0000256" key="1">
    <source>
        <dbReference type="ARBA" id="ARBA00022737"/>
    </source>
</evidence>
<dbReference type="PROSITE" id="PS50853">
    <property type="entry name" value="FN3"/>
    <property type="match status" value="2"/>
</dbReference>
<dbReference type="SUPFAM" id="SSF49265">
    <property type="entry name" value="Fibronectin type III"/>
    <property type="match status" value="1"/>
</dbReference>
<feature type="non-terminal residue" evidence="3">
    <location>
        <position position="1"/>
    </location>
</feature>
<sequence>ETCKVTATGLTEGTNYVFRVMAENKIGLGEPVELSQGIAPKSKCVVPDPPQTPVVDDITAKTCVVTWQPPLNDGGAPILGYHIERHLTSSTRWIRISKDL</sequence>
<feature type="domain" description="Fibronectin type-III" evidence="2">
    <location>
        <begin position="49"/>
        <end position="100"/>
    </location>
</feature>
<dbReference type="OrthoDB" id="6136057at2759"/>
<dbReference type="InterPro" id="IPR003961">
    <property type="entry name" value="FN3_dom"/>
</dbReference>
<dbReference type="InterPro" id="IPR036116">
    <property type="entry name" value="FN3_sf"/>
</dbReference>
<accession>A0A8S4Q9B8</accession>
<dbReference type="AlphaFoldDB" id="A0A8S4Q9B8"/>
<keyword evidence="1" id="KW-0677">Repeat</keyword>
<comment type="caution">
    <text evidence="3">The sequence shown here is derived from an EMBL/GenBank/DDBJ whole genome shotgun (WGS) entry which is preliminary data.</text>
</comment>
<name>A0A8S4Q9B8_OWEFU</name>
<reference evidence="3" key="1">
    <citation type="submission" date="2022-03" db="EMBL/GenBank/DDBJ databases">
        <authorList>
            <person name="Martin C."/>
        </authorList>
    </citation>
    <scope>NUCLEOTIDE SEQUENCE</scope>
</reference>
<dbReference type="GO" id="GO:0031430">
    <property type="term" value="C:M band"/>
    <property type="evidence" value="ECO:0007669"/>
    <property type="project" value="TreeGrafter"/>
</dbReference>
<evidence type="ECO:0000313" key="4">
    <source>
        <dbReference type="Proteomes" id="UP000749559"/>
    </source>
</evidence>
<feature type="domain" description="Fibronectin type-III" evidence="2">
    <location>
        <begin position="1"/>
        <end position="42"/>
    </location>
</feature>
<evidence type="ECO:0000259" key="2">
    <source>
        <dbReference type="PROSITE" id="PS50853"/>
    </source>
</evidence>
<keyword evidence="4" id="KW-1185">Reference proteome</keyword>
<dbReference type="InterPro" id="IPR050964">
    <property type="entry name" value="Striated_Muscle_Regulatory"/>
</dbReference>
<organism evidence="3 4">
    <name type="scientific">Owenia fusiformis</name>
    <name type="common">Polychaete worm</name>
    <dbReference type="NCBI Taxonomy" id="6347"/>
    <lineage>
        <taxon>Eukaryota</taxon>
        <taxon>Metazoa</taxon>
        <taxon>Spiralia</taxon>
        <taxon>Lophotrochozoa</taxon>
        <taxon>Annelida</taxon>
        <taxon>Polychaeta</taxon>
        <taxon>Sedentaria</taxon>
        <taxon>Canalipalpata</taxon>
        <taxon>Sabellida</taxon>
        <taxon>Oweniida</taxon>
        <taxon>Oweniidae</taxon>
        <taxon>Owenia</taxon>
    </lineage>
</organism>
<dbReference type="PANTHER" id="PTHR13817:SF151">
    <property type="entry name" value="TITIN"/>
    <property type="match status" value="1"/>
</dbReference>
<proteinExistence type="predicted"/>
<dbReference type="InterPro" id="IPR013783">
    <property type="entry name" value="Ig-like_fold"/>
</dbReference>